<evidence type="ECO:0000256" key="7">
    <source>
        <dbReference type="ARBA" id="ARBA00022824"/>
    </source>
</evidence>
<organism evidence="12 13">
    <name type="scientific">Ceratitis capitata</name>
    <name type="common">Mediterranean fruit fly</name>
    <name type="synonym">Tephritis capitata</name>
    <dbReference type="NCBI Taxonomy" id="7213"/>
    <lineage>
        <taxon>Eukaryota</taxon>
        <taxon>Metazoa</taxon>
        <taxon>Ecdysozoa</taxon>
        <taxon>Arthropoda</taxon>
        <taxon>Hexapoda</taxon>
        <taxon>Insecta</taxon>
        <taxon>Pterygota</taxon>
        <taxon>Neoptera</taxon>
        <taxon>Endopterygota</taxon>
        <taxon>Diptera</taxon>
        <taxon>Brachycera</taxon>
        <taxon>Muscomorpha</taxon>
        <taxon>Tephritoidea</taxon>
        <taxon>Tephritidae</taxon>
        <taxon>Ceratitis</taxon>
        <taxon>Ceratitis</taxon>
    </lineage>
</organism>
<dbReference type="PANTHER" id="PTHR22760:SF3">
    <property type="entry name" value="GPI MANNOSYLTRANSFERASE 4"/>
    <property type="match status" value="1"/>
</dbReference>
<dbReference type="GO" id="GO:0005789">
    <property type="term" value="C:endoplasmic reticulum membrane"/>
    <property type="evidence" value="ECO:0007669"/>
    <property type="project" value="UniProtKB-SubCell"/>
</dbReference>
<comment type="similarity">
    <text evidence="10">Belongs to the glycosyltransferase 22 family. PIGZ subfamily.</text>
</comment>
<evidence type="ECO:0000256" key="10">
    <source>
        <dbReference type="ARBA" id="ARBA00038466"/>
    </source>
</evidence>
<evidence type="ECO:0000256" key="9">
    <source>
        <dbReference type="ARBA" id="ARBA00023136"/>
    </source>
</evidence>
<dbReference type="PANTHER" id="PTHR22760">
    <property type="entry name" value="GLYCOSYLTRANSFERASE"/>
    <property type="match status" value="1"/>
</dbReference>
<keyword evidence="3" id="KW-0337">GPI-anchor biosynthesis</keyword>
<evidence type="ECO:0000313" key="12">
    <source>
        <dbReference type="EMBL" id="CAD7011677.1"/>
    </source>
</evidence>
<dbReference type="AlphaFoldDB" id="A0A811V8T6"/>
<name>A0A811V8T6_CERCA</name>
<dbReference type="GO" id="GO:0000026">
    <property type="term" value="F:alpha-1,2-mannosyltransferase activity"/>
    <property type="evidence" value="ECO:0007669"/>
    <property type="project" value="TreeGrafter"/>
</dbReference>
<keyword evidence="9 11" id="KW-0472">Membrane</keyword>
<evidence type="ECO:0000256" key="6">
    <source>
        <dbReference type="ARBA" id="ARBA00022692"/>
    </source>
</evidence>
<keyword evidence="13" id="KW-1185">Reference proteome</keyword>
<dbReference type="GO" id="GO:0006506">
    <property type="term" value="P:GPI anchor biosynthetic process"/>
    <property type="evidence" value="ECO:0007669"/>
    <property type="project" value="UniProtKB-KW"/>
</dbReference>
<keyword evidence="5" id="KW-0808">Transferase</keyword>
<accession>A0A811V8T6</accession>
<reference evidence="12" key="1">
    <citation type="submission" date="2020-11" db="EMBL/GenBank/DDBJ databases">
        <authorList>
            <person name="Whitehead M."/>
        </authorList>
    </citation>
    <scope>NUCLEOTIDE SEQUENCE</scope>
    <source>
        <strain evidence="12">EGII</strain>
    </source>
</reference>
<keyword evidence="4 11" id="KW-0328">Glycosyltransferase</keyword>
<feature type="transmembrane region" description="Helical" evidence="11">
    <location>
        <begin position="122"/>
        <end position="143"/>
    </location>
</feature>
<feature type="transmembrane region" description="Helical" evidence="11">
    <location>
        <begin position="427"/>
        <end position="446"/>
    </location>
</feature>
<evidence type="ECO:0000256" key="3">
    <source>
        <dbReference type="ARBA" id="ARBA00022502"/>
    </source>
</evidence>
<feature type="transmembrane region" description="Helical" evidence="11">
    <location>
        <begin position="155"/>
        <end position="177"/>
    </location>
</feature>
<evidence type="ECO:0000256" key="11">
    <source>
        <dbReference type="RuleBase" id="RU363075"/>
    </source>
</evidence>
<dbReference type="EC" id="2.4.1.-" evidence="11"/>
<feature type="transmembrane region" description="Helical" evidence="11">
    <location>
        <begin position="64"/>
        <end position="82"/>
    </location>
</feature>
<gene>
    <name evidence="12" type="ORF">CCAP1982_LOCUS19762</name>
</gene>
<dbReference type="Proteomes" id="UP000606786">
    <property type="component" value="Unassembled WGS sequence"/>
</dbReference>
<comment type="pathway">
    <text evidence="2">Glycolipid biosynthesis; glycosylphosphatidylinositol-anchor biosynthesis.</text>
</comment>
<sequence>MKDFLRIVLNHLFISNYFFSVSLFKTNGRKTICIGFNKLRSNGMKLKRYINQLWMRHRDTDENWYAYLFFGLLRVILVFIPQKGYIHPDEFFQSVEVMTGDHFQLEHVRTWEFNNTMPVRSITIQFLLLRIPWSFFEFFALYMRQYFAIELLRSYTYLVFPRLIMCALSFVNDWSLYRICRLFSLNYEIRLLALSSSWVMLIFGTRTFSNTIELALCSLMLSLVAECMIKTNTVIYKKEMLEERYDNAKSISERVKMWRLCKSLPAHNYTHTLLVASISVAGVFNRPTFLVYGAPMVFHWLLRGMGTKTITFRDFNLRILLFCISALPALVFFIVCDSFYYKYLTGGELQMLQLSINNFVSTPWNFIKYNLDSKNTAEHGIHPKYVHLLVNMPLLFNVLGIVAIVSFGRLLIRFFRADYQSLPRAQSIISLMTSAIFVPFFFLSLINHQEARFLLPILLPIVLMHAPKLHHGLCPTYPFKEEHPLMRKIYSTVLCTQVSAKPLLKTWYMCNIGLVIFFGFIHQAGVVPLTQHFENVMLEKSPAQHIHLITSHIYNVPLTLVNVPSSQVLHLNRETGQRYRRHKDFYIYEYGSLKMDQLLGKIKLILSHCETKYNTKQQKYSLYLALPAPLSDDLAAKLRTSKASSYMRAQLIRVFYPHVSTEILPHFLSTGHNSTITKDTMLSYDYVSKQLLSFLRQFGLELHEVQIQRNSHTAKHHMQKISKKMA</sequence>
<evidence type="ECO:0000256" key="8">
    <source>
        <dbReference type="ARBA" id="ARBA00022989"/>
    </source>
</evidence>
<comment type="subcellular location">
    <subcellularLocation>
        <location evidence="1 11">Endoplasmic reticulum membrane</location>
        <topology evidence="1 11">Multi-pass membrane protein</topology>
    </subcellularLocation>
</comment>
<keyword evidence="7 11" id="KW-0256">Endoplasmic reticulum</keyword>
<proteinExistence type="inferred from homology"/>
<dbReference type="EMBL" id="CAJHJT010000056">
    <property type="protein sequence ID" value="CAD7011677.1"/>
    <property type="molecule type" value="Genomic_DNA"/>
</dbReference>
<feature type="transmembrane region" description="Helical" evidence="11">
    <location>
        <begin position="319"/>
        <end position="341"/>
    </location>
</feature>
<comment type="caution">
    <text evidence="12">The sequence shown here is derived from an EMBL/GenBank/DDBJ whole genome shotgun (WGS) entry which is preliminary data.</text>
</comment>
<keyword evidence="6 11" id="KW-0812">Transmembrane</keyword>
<dbReference type="Pfam" id="PF03901">
    <property type="entry name" value="Glyco_transf_22"/>
    <property type="match status" value="1"/>
</dbReference>
<evidence type="ECO:0000256" key="2">
    <source>
        <dbReference type="ARBA" id="ARBA00004687"/>
    </source>
</evidence>
<keyword evidence="8 11" id="KW-1133">Transmembrane helix</keyword>
<dbReference type="InterPro" id="IPR005599">
    <property type="entry name" value="GPI_mannosylTrfase"/>
</dbReference>
<feature type="transmembrane region" description="Helical" evidence="11">
    <location>
        <begin position="394"/>
        <end position="415"/>
    </location>
</feature>
<evidence type="ECO:0000256" key="5">
    <source>
        <dbReference type="ARBA" id="ARBA00022679"/>
    </source>
</evidence>
<dbReference type="OrthoDB" id="10066429at2759"/>
<evidence type="ECO:0000256" key="1">
    <source>
        <dbReference type="ARBA" id="ARBA00004477"/>
    </source>
</evidence>
<protein>
    <recommendedName>
        <fullName evidence="11">Mannosyltransferase</fullName>
        <ecNumber evidence="11">2.4.1.-</ecNumber>
    </recommendedName>
</protein>
<evidence type="ECO:0000313" key="13">
    <source>
        <dbReference type="Proteomes" id="UP000606786"/>
    </source>
</evidence>
<evidence type="ECO:0000256" key="4">
    <source>
        <dbReference type="ARBA" id="ARBA00022676"/>
    </source>
</evidence>